<protein>
    <submittedName>
        <fullName evidence="2">Myo-inosose-2 dehydratase</fullName>
        <ecNumber evidence="2">4.2.1.44</ecNumber>
    </submittedName>
</protein>
<proteinExistence type="predicted"/>
<dbReference type="InterPro" id="IPR030823">
    <property type="entry name" value="IolE/MocC"/>
</dbReference>
<evidence type="ECO:0000313" key="3">
    <source>
        <dbReference type="Proteomes" id="UP001174196"/>
    </source>
</evidence>
<dbReference type="GO" id="GO:0050114">
    <property type="term" value="F:myo-inosose-2 dehydratase activity"/>
    <property type="evidence" value="ECO:0007669"/>
    <property type="project" value="UniProtKB-EC"/>
</dbReference>
<comment type="caution">
    <text evidence="2">The sequence shown here is derived from an EMBL/GenBank/DDBJ whole genome shotgun (WGS) entry which is preliminary data.</text>
</comment>
<dbReference type="PANTHER" id="PTHR12110:SF41">
    <property type="entry name" value="INOSOSE DEHYDRATASE"/>
    <property type="match status" value="1"/>
</dbReference>
<gene>
    <name evidence="2" type="primary">iolE</name>
    <name evidence="2" type="ORF">NWF35_12145</name>
</gene>
<dbReference type="Gene3D" id="3.20.20.150">
    <property type="entry name" value="Divalent-metal-dependent TIM barrel enzymes"/>
    <property type="match status" value="1"/>
</dbReference>
<reference evidence="2" key="1">
    <citation type="submission" date="2022-08" db="EMBL/GenBank/DDBJ databases">
        <title>Polycladomyces zharkentsis sp. nov., a novel thermophilic CMC and starch-degrading bacterium isolated from a geothermal spring in Kazakhstan.</title>
        <authorList>
            <person name="Mashzhan A."/>
            <person name="Kistaubaeva A."/>
            <person name="Javier-Lopez R."/>
            <person name="Birkeland N.-K."/>
        </authorList>
    </citation>
    <scope>NUCLEOTIDE SEQUENCE</scope>
    <source>
        <strain evidence="2">KSR 13</strain>
    </source>
</reference>
<dbReference type="RefSeq" id="WP_301239394.1">
    <property type="nucleotide sequence ID" value="NZ_JANRHH010000042.1"/>
</dbReference>
<feature type="domain" description="Xylose isomerase-like TIM barrel" evidence="1">
    <location>
        <begin position="37"/>
        <end position="281"/>
    </location>
</feature>
<name>A0ABT8IPB7_9BACL</name>
<dbReference type="InterPro" id="IPR013022">
    <property type="entry name" value="Xyl_isomerase-like_TIM-brl"/>
</dbReference>
<evidence type="ECO:0000313" key="2">
    <source>
        <dbReference type="EMBL" id="MDN4594622.1"/>
    </source>
</evidence>
<sequence>MATWYNVRLGISPINWINDDMNDLGDFYELETVLSDMRSLGFSGTEMGRKYPRDPGRLKALLARYGLVLTGAWKTVQFSTSSDPEQELAEFQVHVQFLKQMGAQHAVVCEGGGSLHWDARGHRRQVEKWDDEAWMRVAAGLNRAGEYARRHGVRLVYHPHFGTNVETPEEIDRLMALTDPEVVWLLADTGHIRAGGGDPVQVIEKHISRVGYLHLKDVRPEVLHVVRKEGHSFLDGVRMGMFTVPGDGCIDFGTVFDVLRKHGYQGWMILEAEQDPVKADPVVYARKAKALIQQWMEGVAEVSEKQ</sequence>
<keyword evidence="2" id="KW-0456">Lyase</keyword>
<evidence type="ECO:0000259" key="1">
    <source>
        <dbReference type="Pfam" id="PF01261"/>
    </source>
</evidence>
<dbReference type="NCBIfam" id="TIGR04379">
    <property type="entry name" value="myo_inos_iolE"/>
    <property type="match status" value="1"/>
</dbReference>
<accession>A0ABT8IPB7</accession>
<dbReference type="InterPro" id="IPR050312">
    <property type="entry name" value="IolE/XylAMocC-like"/>
</dbReference>
<dbReference type="PANTHER" id="PTHR12110">
    <property type="entry name" value="HYDROXYPYRUVATE ISOMERASE"/>
    <property type="match status" value="1"/>
</dbReference>
<keyword evidence="3" id="KW-1185">Reference proteome</keyword>
<dbReference type="Pfam" id="PF01261">
    <property type="entry name" value="AP_endonuc_2"/>
    <property type="match status" value="1"/>
</dbReference>
<dbReference type="Proteomes" id="UP001174196">
    <property type="component" value="Unassembled WGS sequence"/>
</dbReference>
<organism evidence="2 3">
    <name type="scientific">Polycladomyces subterraneus</name>
    <dbReference type="NCBI Taxonomy" id="1016997"/>
    <lineage>
        <taxon>Bacteria</taxon>
        <taxon>Bacillati</taxon>
        <taxon>Bacillota</taxon>
        <taxon>Bacilli</taxon>
        <taxon>Bacillales</taxon>
        <taxon>Thermoactinomycetaceae</taxon>
        <taxon>Polycladomyces</taxon>
    </lineage>
</organism>
<dbReference type="SUPFAM" id="SSF51658">
    <property type="entry name" value="Xylose isomerase-like"/>
    <property type="match status" value="1"/>
</dbReference>
<dbReference type="EMBL" id="JANRHH010000042">
    <property type="protein sequence ID" value="MDN4594622.1"/>
    <property type="molecule type" value="Genomic_DNA"/>
</dbReference>
<dbReference type="InterPro" id="IPR036237">
    <property type="entry name" value="Xyl_isomerase-like_sf"/>
</dbReference>
<dbReference type="EC" id="4.2.1.44" evidence="2"/>